<reference evidence="7 8" key="2">
    <citation type="submission" date="2016-10" db="EMBL/GenBank/DDBJ databases">
        <authorList>
            <person name="Varghese N."/>
            <person name="Submissions S."/>
        </authorList>
    </citation>
    <scope>NUCLEOTIDE SEQUENCE [LARGE SCALE GENOMIC DNA]</scope>
    <source>
        <strain evidence="8">ATCC 20501</strain>
        <strain evidence="6 7">CGMCC 4.3529</strain>
    </source>
</reference>
<dbReference type="InterPro" id="IPR015330">
    <property type="entry name" value="DNA_primase/pol_bifunc_N"/>
</dbReference>
<dbReference type="Proteomes" id="UP000236729">
    <property type="component" value="Unassembled WGS sequence"/>
</dbReference>
<dbReference type="AlphaFoldDB" id="A0A1H6ELG0"/>
<dbReference type="EMBL" id="FOME01000003">
    <property type="protein sequence ID" value="SFD23814.1"/>
    <property type="molecule type" value="Genomic_DNA"/>
</dbReference>
<dbReference type="InterPro" id="IPR027417">
    <property type="entry name" value="P-loop_NTPase"/>
</dbReference>
<organism evidence="5 8">
    <name type="scientific">Saccharopolyspora kobensis</name>
    <dbReference type="NCBI Taxonomy" id="146035"/>
    <lineage>
        <taxon>Bacteria</taxon>
        <taxon>Bacillati</taxon>
        <taxon>Actinomycetota</taxon>
        <taxon>Actinomycetes</taxon>
        <taxon>Pseudonocardiales</taxon>
        <taxon>Pseudonocardiaceae</taxon>
        <taxon>Saccharopolyspora</taxon>
    </lineage>
</organism>
<dbReference type="Pfam" id="PF09250">
    <property type="entry name" value="Prim-Pol"/>
    <property type="match status" value="1"/>
</dbReference>
<dbReference type="InterPro" id="IPR014818">
    <property type="entry name" value="Phage/plasmid_primase_P4_C"/>
</dbReference>
<evidence type="ECO:0000256" key="3">
    <source>
        <dbReference type="ARBA" id="ARBA00022840"/>
    </source>
</evidence>
<dbReference type="PANTHER" id="PTHR35372:SF2">
    <property type="entry name" value="SF3 HELICASE DOMAIN-CONTAINING PROTEIN"/>
    <property type="match status" value="1"/>
</dbReference>
<protein>
    <submittedName>
        <fullName evidence="5">Phage/plasmid primase, P4 family, C-terminal domain-containing protein</fullName>
    </submittedName>
</protein>
<evidence type="ECO:0000313" key="6">
    <source>
        <dbReference type="EMBL" id="SFD23814.1"/>
    </source>
</evidence>
<dbReference type="InterPro" id="IPR006500">
    <property type="entry name" value="Helicase_put_C_phage/plasmid"/>
</dbReference>
<evidence type="ECO:0000313" key="5">
    <source>
        <dbReference type="EMBL" id="SEG98688.1"/>
    </source>
</evidence>
<feature type="domain" description="SF3 helicase" evidence="4">
    <location>
        <begin position="522"/>
        <end position="699"/>
    </location>
</feature>
<dbReference type="InterPro" id="IPR045455">
    <property type="entry name" value="NrS-1_pol-like_helicase"/>
</dbReference>
<dbReference type="Pfam" id="PF19263">
    <property type="entry name" value="DUF5906"/>
    <property type="match status" value="1"/>
</dbReference>
<dbReference type="PANTHER" id="PTHR35372">
    <property type="entry name" value="ATP BINDING PROTEIN-RELATED"/>
    <property type="match status" value="1"/>
</dbReference>
<accession>A0A1H6ELG0</accession>
<dbReference type="SUPFAM" id="SSF56747">
    <property type="entry name" value="Prim-pol domain"/>
    <property type="match status" value="1"/>
</dbReference>
<evidence type="ECO:0000313" key="8">
    <source>
        <dbReference type="Proteomes" id="UP000236729"/>
    </source>
</evidence>
<dbReference type="InterPro" id="IPR051620">
    <property type="entry name" value="ORF904-like_C"/>
</dbReference>
<dbReference type="InterPro" id="IPR014015">
    <property type="entry name" value="Helicase_SF3_DNA-vir"/>
</dbReference>
<gene>
    <name evidence="5" type="ORF">SAMN02982929_07185</name>
    <name evidence="6" type="ORF">SAMN05216506_103184</name>
</gene>
<sequence length="858" mass="94758">MTSYQKTLLTTALDLVRAGYYVFPLTVVLDEATSKKRLSMPFPHAEGWNHHSSNSEEQVREWFAMPRKSMKGLAIDCGKSGVVAVDLDVSGSVNGLESWNALPEQQPTPMTVVTRSGGVHRFYRDPSGRIRNSAGEVGPGIDIRGVGGLVITAPTRVFGSDGVYSFGNGITPVAELPELTEGMIEVITARQETARPRFDPSIHGTYKVSEEQGREILRHRLERLGTGRGMRAAIFGYAVGYAQFEGGKAARDEATLDADSVADAIGRQILDVVPWEALDDEDMAWIADGVSKGLAQPWEIVTNSEVLPDVEEDVPLDELLQRVAPRMPGSPSKSHALAAPVVVDELEGRYLHVDGLGWHEWVGDRWSPEPNIPVRNAVQRMILRHRAEANRMQKALASNEEYAALRSELQVLQESGSAGSQRALEVQKRVDDAAAWADDWKANGSWWYALGNGRDFEQVMRFVEADPGRIYIRAENLDKDPNLLNCTNGTVDLRTGAIRRHDPKDYITKTTKVPFDPSATHPLWDKAREAFAPRIEEWLQKKVGEGAFGRPSNDDTMLFSFGGGSNGKSTLTDAILYSLGDYVVFLHDKAVLGSDGDHSTEKMVFRGARWAVLEELPEAQVLRPAILKKLIGTAKITARLMRQNNVTFDATHSLLINSNHRPQVLENDRGTWRRLVAVPWPYTFKFPGEALEDSDERWADTKVKHGLKTDVEVQKAALAWIVAGAVAFTDAGDTCGPLPELVQKETGSWRMESDTFGAFFDAELVVDRQAAVSSAELLSTYNEWLEDLGKKPVSDGHVGTRLSTIKGAKAVTNRRIKRNTKSLTVSTQGVLTSLPDQFRAWTGLRWKTAEEKAAALAE</sequence>
<dbReference type="GO" id="GO:0005524">
    <property type="term" value="F:ATP binding"/>
    <property type="evidence" value="ECO:0007669"/>
    <property type="project" value="UniProtKB-KW"/>
</dbReference>
<dbReference type="PROSITE" id="PS51206">
    <property type="entry name" value="SF3_HELICASE_1"/>
    <property type="match status" value="1"/>
</dbReference>
<dbReference type="GO" id="GO:0016787">
    <property type="term" value="F:hydrolase activity"/>
    <property type="evidence" value="ECO:0007669"/>
    <property type="project" value="UniProtKB-KW"/>
</dbReference>
<dbReference type="EMBL" id="FNVB01000021">
    <property type="protein sequence ID" value="SEG98688.1"/>
    <property type="molecule type" value="Genomic_DNA"/>
</dbReference>
<dbReference type="Pfam" id="PF08706">
    <property type="entry name" value="D5_N"/>
    <property type="match status" value="1"/>
</dbReference>
<keyword evidence="2" id="KW-0378">Hydrolase</keyword>
<keyword evidence="7" id="KW-1185">Reference proteome</keyword>
<proteinExistence type="predicted"/>
<evidence type="ECO:0000259" key="4">
    <source>
        <dbReference type="PROSITE" id="PS51206"/>
    </source>
</evidence>
<dbReference type="CDD" id="cd04859">
    <property type="entry name" value="Prim_Pol"/>
    <property type="match status" value="1"/>
</dbReference>
<dbReference type="SMART" id="SM00885">
    <property type="entry name" value="D5_N"/>
    <property type="match status" value="1"/>
</dbReference>
<keyword evidence="3" id="KW-0067">ATP-binding</keyword>
<dbReference type="Proteomes" id="UP000199690">
    <property type="component" value="Unassembled WGS sequence"/>
</dbReference>
<accession>A0A1I1QNW9</accession>
<reference evidence="5" key="1">
    <citation type="submission" date="2016-10" db="EMBL/GenBank/DDBJ databases">
        <authorList>
            <person name="de Groot N.N."/>
        </authorList>
    </citation>
    <scope>NUCLEOTIDE SEQUENCE [LARGE SCALE GENOMIC DNA]</scope>
    <source>
        <strain evidence="5">ATCC 20501</strain>
    </source>
</reference>
<evidence type="ECO:0000256" key="1">
    <source>
        <dbReference type="ARBA" id="ARBA00022741"/>
    </source>
</evidence>
<keyword evidence="1" id="KW-0547">Nucleotide-binding</keyword>
<dbReference type="SMART" id="SM00943">
    <property type="entry name" value="Prim-Pol"/>
    <property type="match status" value="1"/>
</dbReference>
<evidence type="ECO:0000256" key="2">
    <source>
        <dbReference type="ARBA" id="ARBA00022801"/>
    </source>
</evidence>
<dbReference type="RefSeq" id="WP_093350622.1">
    <property type="nucleotide sequence ID" value="NZ_FNVB01000021.1"/>
</dbReference>
<dbReference type="NCBIfam" id="TIGR01613">
    <property type="entry name" value="primase_Cterm"/>
    <property type="match status" value="1"/>
</dbReference>
<name>A0A1H6ELG0_9PSEU</name>
<evidence type="ECO:0000313" key="7">
    <source>
        <dbReference type="Proteomes" id="UP000199690"/>
    </source>
</evidence>
<dbReference type="Gene3D" id="3.40.50.300">
    <property type="entry name" value="P-loop containing nucleotide triphosphate hydrolases"/>
    <property type="match status" value="1"/>
</dbReference>